<gene>
    <name evidence="3" type="ORF">M9Y10_022253</name>
</gene>
<feature type="region of interest" description="Disordered" evidence="2">
    <location>
        <begin position="593"/>
        <end position="614"/>
    </location>
</feature>
<evidence type="ECO:0000256" key="2">
    <source>
        <dbReference type="SAM" id="MobiDB-lite"/>
    </source>
</evidence>
<sequence length="720" mass="84205">MRNKKVHFYLPRTKVDVENQTFFDNTDQFLYDENIYERQYQSSINSLLDQEPPENEIEKMIKYDYSSRIAFYLTRLHDDRFEPLTPTEDIFSNCCPKLCLEIRNEGFTIWNCSNKTNASDNNNNSKNYVPHSISLSYDNDANVIQSIIDSFTTEKINSSMLRLLDKLRITYSPLGNILCEIADYRFNPETTYLSYCDDNNIYRKRINLQITNTAIYYLFTLAKQSFNRSRNVHLNASNNDSSKSSSSNKSSNVSISLHPAVPNISSETPSHSTSISIPNSDSFYSIKKNESTPNLLNPNFATNQPAPSQPREDKVNINFNAVKTENPTLLPFQSEPNPMIINIQNKNFINEPYPNQMNEYIQNQTSDQPFLPMTPPPPNPNIKDNTFQIPIQRMSSKPIPNDPQVQLSQQQNLKQQQQQLQKQLQQLQKTHNQHQFQKQVQHLQKQKQQLQQHLQMQQQFQLQQQQLQQIQQFQQQQFQQQHFQQQQQQQTQQQQKIQQQQQLPQQQKQIQQQLQQQQQFPQQQQQQIQQPQLMQQQAQAIQQQPQKTQQMQKQSLQKHQKQQTQKQRQSSQQSISQVLALEKSEALHIDIQKRDESPSKSKGKSHAQQSPPNVSAFYETEGSLTLLLHPTFCCDPSPDVCRALSILDFRKKMWNESQAQFNDNFSQMKTHFLLGSSESGEARPIRQKIQIRPPKDKIVVPETISQMFISKNMPFKFNSY</sequence>
<feature type="compositionally biased region" description="Low complexity" evidence="2">
    <location>
        <begin position="263"/>
        <end position="277"/>
    </location>
</feature>
<dbReference type="Proteomes" id="UP001470230">
    <property type="component" value="Unassembled WGS sequence"/>
</dbReference>
<feature type="region of interest" description="Disordered" evidence="2">
    <location>
        <begin position="366"/>
        <end position="385"/>
    </location>
</feature>
<evidence type="ECO:0000313" key="3">
    <source>
        <dbReference type="EMBL" id="KAK8893824.1"/>
    </source>
</evidence>
<protein>
    <submittedName>
        <fullName evidence="3">Uncharacterized protein</fullName>
    </submittedName>
</protein>
<comment type="caution">
    <text evidence="3">The sequence shown here is derived from an EMBL/GenBank/DDBJ whole genome shotgun (WGS) entry which is preliminary data.</text>
</comment>
<dbReference type="EMBL" id="JAPFFF010000003">
    <property type="protein sequence ID" value="KAK8893824.1"/>
    <property type="molecule type" value="Genomic_DNA"/>
</dbReference>
<keyword evidence="4" id="KW-1185">Reference proteome</keyword>
<feature type="compositionally biased region" description="Low complexity" evidence="2">
    <location>
        <begin position="544"/>
        <end position="555"/>
    </location>
</feature>
<keyword evidence="1" id="KW-0175">Coiled coil</keyword>
<proteinExistence type="predicted"/>
<evidence type="ECO:0000313" key="4">
    <source>
        <dbReference type="Proteomes" id="UP001470230"/>
    </source>
</evidence>
<feature type="compositionally biased region" description="Low complexity" evidence="2">
    <location>
        <begin position="235"/>
        <end position="256"/>
    </location>
</feature>
<feature type="compositionally biased region" description="Low complexity" evidence="2">
    <location>
        <begin position="562"/>
        <end position="575"/>
    </location>
</feature>
<organism evidence="3 4">
    <name type="scientific">Tritrichomonas musculus</name>
    <dbReference type="NCBI Taxonomy" id="1915356"/>
    <lineage>
        <taxon>Eukaryota</taxon>
        <taxon>Metamonada</taxon>
        <taxon>Parabasalia</taxon>
        <taxon>Tritrichomonadida</taxon>
        <taxon>Tritrichomonadidae</taxon>
        <taxon>Tritrichomonas</taxon>
    </lineage>
</organism>
<accession>A0ABR2KRX4</accession>
<reference evidence="3 4" key="1">
    <citation type="submission" date="2024-04" db="EMBL/GenBank/DDBJ databases">
        <title>Tritrichomonas musculus Genome.</title>
        <authorList>
            <person name="Alves-Ferreira E."/>
            <person name="Grigg M."/>
            <person name="Lorenzi H."/>
            <person name="Galac M."/>
        </authorList>
    </citation>
    <scope>NUCLEOTIDE SEQUENCE [LARGE SCALE GENOMIC DNA]</scope>
    <source>
        <strain evidence="3 4">EAF2021</strain>
    </source>
</reference>
<feature type="coiled-coil region" evidence="1">
    <location>
        <begin position="406"/>
        <end position="503"/>
    </location>
</feature>
<evidence type="ECO:0000256" key="1">
    <source>
        <dbReference type="SAM" id="Coils"/>
    </source>
</evidence>
<name>A0ABR2KRX4_9EUKA</name>
<feature type="region of interest" description="Disordered" evidence="2">
    <location>
        <begin position="544"/>
        <end position="575"/>
    </location>
</feature>
<feature type="region of interest" description="Disordered" evidence="2">
    <location>
        <begin position="233"/>
        <end position="277"/>
    </location>
</feature>